<feature type="domain" description="CBS" evidence="13">
    <location>
        <begin position="287"/>
        <end position="344"/>
    </location>
</feature>
<evidence type="ECO:0000256" key="8">
    <source>
        <dbReference type="ARBA" id="ARBA00023136"/>
    </source>
</evidence>
<comment type="subcellular location">
    <subcellularLocation>
        <location evidence="1">Cell membrane</location>
        <topology evidence="1">Multi-pass membrane protein</topology>
    </subcellularLocation>
</comment>
<dbReference type="InterPro" id="IPR002550">
    <property type="entry name" value="CNNM"/>
</dbReference>
<keyword evidence="6 10" id="KW-1133">Transmembrane helix</keyword>
<keyword evidence="3" id="KW-1003">Cell membrane</keyword>
<evidence type="ECO:0000256" key="10">
    <source>
        <dbReference type="PROSITE-ProRule" id="PRU01193"/>
    </source>
</evidence>
<dbReference type="InterPro" id="IPR036318">
    <property type="entry name" value="FAD-bd_PCMH-like_sf"/>
</dbReference>
<dbReference type="PROSITE" id="PS51846">
    <property type="entry name" value="CNNM"/>
    <property type="match status" value="1"/>
</dbReference>
<dbReference type="InterPro" id="IPR046342">
    <property type="entry name" value="CBS_dom_sf"/>
</dbReference>
<keyword evidence="16" id="KW-1185">Reference proteome</keyword>
<feature type="transmembrane region" description="Helical" evidence="12">
    <location>
        <begin position="100"/>
        <end position="121"/>
    </location>
</feature>
<evidence type="ECO:0000256" key="2">
    <source>
        <dbReference type="ARBA" id="ARBA00006337"/>
    </source>
</evidence>
<dbReference type="Pfam" id="PF01595">
    <property type="entry name" value="CNNM"/>
    <property type="match status" value="1"/>
</dbReference>
<dbReference type="Pfam" id="PF03471">
    <property type="entry name" value="CorC_HlyC"/>
    <property type="match status" value="1"/>
</dbReference>
<evidence type="ECO:0000256" key="4">
    <source>
        <dbReference type="ARBA" id="ARBA00022692"/>
    </source>
</evidence>
<dbReference type="Gene3D" id="3.30.465.10">
    <property type="match status" value="1"/>
</dbReference>
<dbReference type="InterPro" id="IPR005170">
    <property type="entry name" value="Transptr-assoc_dom"/>
</dbReference>
<dbReference type="Pfam" id="PF00571">
    <property type="entry name" value="CBS"/>
    <property type="match status" value="2"/>
</dbReference>
<dbReference type="Proteomes" id="UP000298482">
    <property type="component" value="Unassembled WGS sequence"/>
</dbReference>
<evidence type="ECO:0000259" key="14">
    <source>
        <dbReference type="PROSITE" id="PS51846"/>
    </source>
</evidence>
<dbReference type="InterPro" id="IPR044751">
    <property type="entry name" value="Ion_transp-like_CBS"/>
</dbReference>
<reference evidence="15 16" key="1">
    <citation type="submission" date="2019-04" db="EMBL/GenBank/DDBJ databases">
        <title>Genomic characterization of Staphylococcus petrasii strains.</title>
        <authorList>
            <person name="Vrbovska V."/>
            <person name="Kovarovic V."/>
            <person name="Maslanova I."/>
            <person name="Indrakova A."/>
            <person name="Petras P."/>
            <person name="Sedo O."/>
            <person name="Svec P."/>
            <person name="Fisarova L."/>
            <person name="Sedlacek I."/>
            <person name="Doskar J."/>
            <person name="Pantucek R."/>
        </authorList>
    </citation>
    <scope>NUCLEOTIDE SEQUENCE [LARGE SCALE GENOMIC DNA]</scope>
    <source>
        <strain evidence="15 16">CCM 8421</strain>
    </source>
</reference>
<evidence type="ECO:0000256" key="1">
    <source>
        <dbReference type="ARBA" id="ARBA00004651"/>
    </source>
</evidence>
<dbReference type="EMBL" id="SRJF01000007">
    <property type="protein sequence ID" value="TGA79446.1"/>
    <property type="molecule type" value="Genomic_DNA"/>
</dbReference>
<dbReference type="CDD" id="cd04590">
    <property type="entry name" value="CBS_pair_CorC_HlyC_assoc"/>
    <property type="match status" value="1"/>
</dbReference>
<dbReference type="SMART" id="SM01091">
    <property type="entry name" value="CorC_HlyC"/>
    <property type="match status" value="1"/>
</dbReference>
<dbReference type="PROSITE" id="PS51371">
    <property type="entry name" value="CBS"/>
    <property type="match status" value="2"/>
</dbReference>
<feature type="transmembrane region" description="Helical" evidence="12">
    <location>
        <begin position="60"/>
        <end position="80"/>
    </location>
</feature>
<feature type="transmembrane region" description="Helical" evidence="12">
    <location>
        <begin position="6"/>
        <end position="30"/>
    </location>
</feature>
<organism evidence="15 16">
    <name type="scientific">Staphylococcus croceilyticus</name>
    <dbReference type="NCBI Taxonomy" id="319942"/>
    <lineage>
        <taxon>Bacteria</taxon>
        <taxon>Bacillati</taxon>
        <taxon>Bacillota</taxon>
        <taxon>Bacilli</taxon>
        <taxon>Bacillales</taxon>
        <taxon>Staphylococcaceae</taxon>
        <taxon>Staphylococcus</taxon>
    </lineage>
</organism>
<proteinExistence type="inferred from homology"/>
<evidence type="ECO:0000256" key="11">
    <source>
        <dbReference type="SAM" id="MobiDB-lite"/>
    </source>
</evidence>
<keyword evidence="7 9" id="KW-0129">CBS domain</keyword>
<accession>A0ABY2KEH1</accession>
<evidence type="ECO:0000256" key="3">
    <source>
        <dbReference type="ARBA" id="ARBA00022475"/>
    </source>
</evidence>
<feature type="domain" description="CNNM transmembrane" evidence="14">
    <location>
        <begin position="1"/>
        <end position="203"/>
    </location>
</feature>
<dbReference type="PANTHER" id="PTHR43099">
    <property type="entry name" value="UPF0053 PROTEIN YRKA"/>
    <property type="match status" value="1"/>
</dbReference>
<feature type="region of interest" description="Disordered" evidence="11">
    <location>
        <begin position="439"/>
        <end position="460"/>
    </location>
</feature>
<dbReference type="InterPro" id="IPR016169">
    <property type="entry name" value="FAD-bd_PCMH_sub2"/>
</dbReference>
<dbReference type="InterPro" id="IPR000644">
    <property type="entry name" value="CBS_dom"/>
</dbReference>
<feature type="domain" description="CBS" evidence="13">
    <location>
        <begin position="222"/>
        <end position="282"/>
    </location>
</feature>
<protein>
    <submittedName>
        <fullName evidence="15">HlyC/CorC family transporter</fullName>
    </submittedName>
</protein>
<dbReference type="SUPFAM" id="SSF54631">
    <property type="entry name" value="CBS-domain pair"/>
    <property type="match status" value="1"/>
</dbReference>
<keyword evidence="8 10" id="KW-0472">Membrane</keyword>
<dbReference type="Gene3D" id="3.10.580.10">
    <property type="entry name" value="CBS-domain"/>
    <property type="match status" value="1"/>
</dbReference>
<sequence>MDTVTIINLVIFFLLIALTTVFVGSEFALVKVRSTRIEQLADEGNGSAKIVKKMIANLDYYLSACQLGITVTSLGLGWLGEPTFEKLMHPLFDLLHLPDALTTTISFVISFIVVTYLHVVLGELAPKSIAIQHTEKLALTYARPLYYFGNIMKPLIWLMNGSARVIIRMIGVDPDAQTDAMSEEEIKIIINNSYNGGEINQTELNYMQNIFSFDERHAKDIMVPRTQMITLNEPFNVDELLETIKEHQFTRYPITEDGDKDHIKGFINVKEFLTEYASGKPIKIANYIHDLPMISETTRISDALVRMQREHVHISLIIDEYGGTAGILTMEDILEEIVGEIRDEFDDDEVNDIVKLEEDTYQINGRVLLDDLNEQFGIEFEDSEDIDTIGGWLQAHNTNLQVNDHIDTEYDRWIISEMDNHQLVWVILKYQFLETRPTIDDEDDEDNQDHKHKHKQDADE</sequence>
<dbReference type="RefSeq" id="WP_103329150.1">
    <property type="nucleotide sequence ID" value="NZ_PPRD01000038.1"/>
</dbReference>
<evidence type="ECO:0000256" key="6">
    <source>
        <dbReference type="ARBA" id="ARBA00022989"/>
    </source>
</evidence>
<evidence type="ECO:0000256" key="7">
    <source>
        <dbReference type="ARBA" id="ARBA00023122"/>
    </source>
</evidence>
<evidence type="ECO:0000259" key="13">
    <source>
        <dbReference type="PROSITE" id="PS51371"/>
    </source>
</evidence>
<comment type="caution">
    <text evidence="15">The sequence shown here is derived from an EMBL/GenBank/DDBJ whole genome shotgun (WGS) entry which is preliminary data.</text>
</comment>
<dbReference type="SUPFAM" id="SSF56176">
    <property type="entry name" value="FAD-binding/transporter-associated domain-like"/>
    <property type="match status" value="1"/>
</dbReference>
<evidence type="ECO:0000256" key="5">
    <source>
        <dbReference type="ARBA" id="ARBA00022737"/>
    </source>
</evidence>
<keyword evidence="5" id="KW-0677">Repeat</keyword>
<dbReference type="InterPro" id="IPR051676">
    <property type="entry name" value="UPF0053_domain"/>
</dbReference>
<keyword evidence="4 10" id="KW-0812">Transmembrane</keyword>
<evidence type="ECO:0000313" key="15">
    <source>
        <dbReference type="EMBL" id="TGA79446.1"/>
    </source>
</evidence>
<name>A0ABY2KEH1_9STAP</name>
<gene>
    <name evidence="15" type="ORF">E2556_06850</name>
</gene>
<comment type="similarity">
    <text evidence="2">Belongs to the UPF0053 family.</text>
</comment>
<evidence type="ECO:0000313" key="16">
    <source>
        <dbReference type="Proteomes" id="UP000298482"/>
    </source>
</evidence>
<evidence type="ECO:0000256" key="9">
    <source>
        <dbReference type="PROSITE-ProRule" id="PRU00703"/>
    </source>
</evidence>
<feature type="compositionally biased region" description="Basic residues" evidence="11">
    <location>
        <begin position="450"/>
        <end position="460"/>
    </location>
</feature>
<evidence type="ECO:0000256" key="12">
    <source>
        <dbReference type="SAM" id="Phobius"/>
    </source>
</evidence>
<dbReference type="PANTHER" id="PTHR43099:SF2">
    <property type="entry name" value="UPF0053 PROTEIN YRKA"/>
    <property type="match status" value="1"/>
</dbReference>